<evidence type="ECO:0000256" key="1">
    <source>
        <dbReference type="ARBA" id="ARBA00006479"/>
    </source>
</evidence>
<dbReference type="Gene3D" id="3.30.420.40">
    <property type="match status" value="2"/>
</dbReference>
<dbReference type="Proteomes" id="UP000253498">
    <property type="component" value="Unassembled WGS sequence"/>
</dbReference>
<dbReference type="InterPro" id="IPR000600">
    <property type="entry name" value="ROK"/>
</dbReference>
<organism evidence="2 3">
    <name type="scientific">Enterococcus hirae</name>
    <dbReference type="NCBI Taxonomy" id="1354"/>
    <lineage>
        <taxon>Bacteria</taxon>
        <taxon>Bacillati</taxon>
        <taxon>Bacillota</taxon>
        <taxon>Bacilli</taxon>
        <taxon>Lactobacillales</taxon>
        <taxon>Enterococcaceae</taxon>
        <taxon>Enterococcus</taxon>
    </lineage>
</organism>
<gene>
    <name evidence="2" type="ORF">EB03_00873</name>
</gene>
<dbReference type="AlphaFoldDB" id="A0AB37ID03"/>
<sequence length="305" mass="32834">MTSYYLGVDIGGTFIKLGIVDSTGQIIKKEKITSTNDMTQILTDLKNYLNEQQQYLDISGVGISLPGVINHDGTMQTAGSLKKLIGLNVKEIAQDHLQLPVEIITDSKAVALAEGWLGNGANYSNYVCVTLGSAIGGAIVIDRKLYWGQGGLAGEFGVSLMGRENQEYKLDSTSLHAGVVGGLCRKYSLAIGKELKDAKYIFDLAAQKDALAKKYVDEFLDDVARLLTNISVYIAPQAILIGGGVSGNSQIMAEIQAAYTRIIHEYRVLSSVQMPQVIPCKLANDAGVIGSVKQIIDMQQIGDNQ</sequence>
<dbReference type="PANTHER" id="PTHR18964">
    <property type="entry name" value="ROK (REPRESSOR, ORF, KINASE) FAMILY"/>
    <property type="match status" value="1"/>
</dbReference>
<dbReference type="RefSeq" id="WP_096710286.1">
    <property type="nucleotide sequence ID" value="NZ_JBFCRC010000006.1"/>
</dbReference>
<name>A0AB37ID03_ENTHR</name>
<dbReference type="SUPFAM" id="SSF53067">
    <property type="entry name" value="Actin-like ATPase domain"/>
    <property type="match status" value="1"/>
</dbReference>
<evidence type="ECO:0000313" key="2">
    <source>
        <dbReference type="EMBL" id="RBT69203.1"/>
    </source>
</evidence>
<comment type="caution">
    <text evidence="2">The sequence shown here is derived from an EMBL/GenBank/DDBJ whole genome shotgun (WGS) entry which is preliminary data.</text>
</comment>
<accession>A0AB37ID03</accession>
<dbReference type="InterPro" id="IPR043129">
    <property type="entry name" value="ATPase_NBD"/>
</dbReference>
<dbReference type="Pfam" id="PF00480">
    <property type="entry name" value="ROK"/>
    <property type="match status" value="1"/>
</dbReference>
<dbReference type="PANTHER" id="PTHR18964:SF149">
    <property type="entry name" value="BIFUNCTIONAL UDP-N-ACETYLGLUCOSAMINE 2-EPIMERASE_N-ACETYLMANNOSAMINE KINASE"/>
    <property type="match status" value="1"/>
</dbReference>
<comment type="similarity">
    <text evidence="1">Belongs to the ROK (NagC/XylR) family.</text>
</comment>
<dbReference type="EMBL" id="LESJ01000004">
    <property type="protein sequence ID" value="RBT69203.1"/>
    <property type="molecule type" value="Genomic_DNA"/>
</dbReference>
<protein>
    <recommendedName>
        <fullName evidence="4">ROK family protein</fullName>
    </recommendedName>
</protein>
<proteinExistence type="inferred from homology"/>
<evidence type="ECO:0000313" key="3">
    <source>
        <dbReference type="Proteomes" id="UP000253498"/>
    </source>
</evidence>
<evidence type="ECO:0008006" key="4">
    <source>
        <dbReference type="Google" id="ProtNLM"/>
    </source>
</evidence>
<reference evidence="2 3" key="1">
    <citation type="submission" date="2015-06" db="EMBL/GenBank/DDBJ databases">
        <title>The Genome Sequence of Enterococcus hirae 88EA1.</title>
        <authorList>
            <consortium name="The Broad Institute Genomics Platform"/>
            <consortium name="The Broad Institute Genome Sequencing Center for Infectious Disease"/>
            <person name="Earl A.M."/>
            <person name="Van Tyne D."/>
            <person name="Lebreton F."/>
            <person name="Saavedra J.T."/>
            <person name="Gilmore M.S."/>
            <person name="Manson McGuire A."/>
            <person name="Clock S."/>
            <person name="Crupain M."/>
            <person name="Rangan U."/>
            <person name="Young S."/>
            <person name="Abouelleil A."/>
            <person name="Cao P."/>
            <person name="Chapman S.B."/>
            <person name="Griggs A."/>
            <person name="Priest M."/>
            <person name="Shea T."/>
            <person name="Wortman J."/>
            <person name="Nusbaum C."/>
            <person name="Birren B."/>
        </authorList>
    </citation>
    <scope>NUCLEOTIDE SEQUENCE [LARGE SCALE GENOMIC DNA]</scope>
    <source>
        <strain evidence="2 3">88EA1</strain>
    </source>
</reference>